<sequence length="58" mass="6502">MNEKHVKALLAQARKLNRKVSGKGDLTYADLRLASLISESLRQEILYGTAIDTTENQE</sequence>
<organism evidence="1">
    <name type="scientific">marine sediment metagenome</name>
    <dbReference type="NCBI Taxonomy" id="412755"/>
    <lineage>
        <taxon>unclassified sequences</taxon>
        <taxon>metagenomes</taxon>
        <taxon>ecological metagenomes</taxon>
    </lineage>
</organism>
<evidence type="ECO:0000313" key="1">
    <source>
        <dbReference type="EMBL" id="GAI81411.1"/>
    </source>
</evidence>
<reference evidence="1" key="1">
    <citation type="journal article" date="2014" name="Front. Microbiol.">
        <title>High frequency of phylogenetically diverse reductive dehalogenase-homologous genes in deep subseafloor sedimentary metagenomes.</title>
        <authorList>
            <person name="Kawai M."/>
            <person name="Futagami T."/>
            <person name="Toyoda A."/>
            <person name="Takaki Y."/>
            <person name="Nishi S."/>
            <person name="Hori S."/>
            <person name="Arai W."/>
            <person name="Tsubouchi T."/>
            <person name="Morono Y."/>
            <person name="Uchiyama I."/>
            <person name="Ito T."/>
            <person name="Fujiyama A."/>
            <person name="Inagaki F."/>
            <person name="Takami H."/>
        </authorList>
    </citation>
    <scope>NUCLEOTIDE SEQUENCE</scope>
    <source>
        <strain evidence="1">Expedition CK06-06</strain>
    </source>
</reference>
<accession>X1SQJ9</accession>
<gene>
    <name evidence="1" type="ORF">S12H4_21193</name>
</gene>
<protein>
    <submittedName>
        <fullName evidence="1">Uncharacterized protein</fullName>
    </submittedName>
</protein>
<proteinExistence type="predicted"/>
<comment type="caution">
    <text evidence="1">The sequence shown here is derived from an EMBL/GenBank/DDBJ whole genome shotgun (WGS) entry which is preliminary data.</text>
</comment>
<dbReference type="AlphaFoldDB" id="X1SQJ9"/>
<name>X1SQJ9_9ZZZZ</name>
<dbReference type="EMBL" id="BARW01010864">
    <property type="protein sequence ID" value="GAI81411.1"/>
    <property type="molecule type" value="Genomic_DNA"/>
</dbReference>